<dbReference type="AlphaFoldDB" id="A0AAD7GXE7"/>
<proteinExistence type="predicted"/>
<sequence length="173" mass="18220">MPDTTGISSSWIFFTVLIGGSSGGGAFTCASSPLANDPLFFADQCPISIALCSPNFRCGRSRTGRPGPALSAHVLICRLPPSVPPPPPFIIRVSINPRSCALVLTIFFSTCLQFPVNRDIRITQSSPRCAFSLSGQATVRGPLRSSTRLSRSAPSFDAGCPGAHILMRGPTAL</sequence>
<keyword evidence="2" id="KW-1185">Reference proteome</keyword>
<comment type="caution">
    <text evidence="1">The sequence shown here is derived from an EMBL/GenBank/DDBJ whole genome shotgun (WGS) entry which is preliminary data.</text>
</comment>
<organism evidence="1 2">
    <name type="scientific">Mycena rosella</name>
    <name type="common">Pink bonnet</name>
    <name type="synonym">Agaricus rosellus</name>
    <dbReference type="NCBI Taxonomy" id="1033263"/>
    <lineage>
        <taxon>Eukaryota</taxon>
        <taxon>Fungi</taxon>
        <taxon>Dikarya</taxon>
        <taxon>Basidiomycota</taxon>
        <taxon>Agaricomycotina</taxon>
        <taxon>Agaricomycetes</taxon>
        <taxon>Agaricomycetidae</taxon>
        <taxon>Agaricales</taxon>
        <taxon>Marasmiineae</taxon>
        <taxon>Mycenaceae</taxon>
        <taxon>Mycena</taxon>
    </lineage>
</organism>
<reference evidence="1" key="1">
    <citation type="submission" date="2023-03" db="EMBL/GenBank/DDBJ databases">
        <title>Massive genome expansion in bonnet fungi (Mycena s.s.) driven by repeated elements and novel gene families across ecological guilds.</title>
        <authorList>
            <consortium name="Lawrence Berkeley National Laboratory"/>
            <person name="Harder C.B."/>
            <person name="Miyauchi S."/>
            <person name="Viragh M."/>
            <person name="Kuo A."/>
            <person name="Thoen E."/>
            <person name="Andreopoulos B."/>
            <person name="Lu D."/>
            <person name="Skrede I."/>
            <person name="Drula E."/>
            <person name="Henrissat B."/>
            <person name="Morin E."/>
            <person name="Kohler A."/>
            <person name="Barry K."/>
            <person name="LaButti K."/>
            <person name="Morin E."/>
            <person name="Salamov A."/>
            <person name="Lipzen A."/>
            <person name="Mereny Z."/>
            <person name="Hegedus B."/>
            <person name="Baldrian P."/>
            <person name="Stursova M."/>
            <person name="Weitz H."/>
            <person name="Taylor A."/>
            <person name="Grigoriev I.V."/>
            <person name="Nagy L.G."/>
            <person name="Martin F."/>
            <person name="Kauserud H."/>
        </authorList>
    </citation>
    <scope>NUCLEOTIDE SEQUENCE</scope>
    <source>
        <strain evidence="1">CBHHK067</strain>
    </source>
</reference>
<dbReference type="Proteomes" id="UP001221757">
    <property type="component" value="Unassembled WGS sequence"/>
</dbReference>
<evidence type="ECO:0000313" key="1">
    <source>
        <dbReference type="EMBL" id="KAJ7707438.1"/>
    </source>
</evidence>
<name>A0AAD7GXE7_MYCRO</name>
<dbReference type="EMBL" id="JARKIE010000005">
    <property type="protein sequence ID" value="KAJ7707438.1"/>
    <property type="molecule type" value="Genomic_DNA"/>
</dbReference>
<gene>
    <name evidence="1" type="ORF">B0H17DRAFT_518144</name>
</gene>
<evidence type="ECO:0000313" key="2">
    <source>
        <dbReference type="Proteomes" id="UP001221757"/>
    </source>
</evidence>
<protein>
    <submittedName>
        <fullName evidence="1">Uncharacterized protein</fullName>
    </submittedName>
</protein>
<accession>A0AAD7GXE7</accession>